<evidence type="ECO:0000256" key="2">
    <source>
        <dbReference type="SAM" id="Phobius"/>
    </source>
</evidence>
<dbReference type="PATRIC" id="fig|1310613.3.peg.3664"/>
<keyword evidence="2" id="KW-0812">Transmembrane</keyword>
<feature type="compositionally biased region" description="Polar residues" evidence="1">
    <location>
        <begin position="1102"/>
        <end position="1119"/>
    </location>
</feature>
<reference evidence="3 4" key="1">
    <citation type="submission" date="2014-02" db="EMBL/GenBank/DDBJ databases">
        <title>Comparative genomics and transcriptomics to identify genetic mechanisms underlying the emergence of carbapenem resistant Acinetobacter baumannii (CRAb).</title>
        <authorList>
            <person name="Harris A.D."/>
            <person name="Johnson K.J."/>
            <person name="George J."/>
            <person name="Shefchek K."/>
            <person name="Daugherty S.C."/>
            <person name="Parankush S."/>
            <person name="Sadzewicz L."/>
            <person name="Tallon L."/>
            <person name="Sengamalay N."/>
            <person name="Hazen T.H."/>
            <person name="Rasko D.A."/>
        </authorList>
    </citation>
    <scope>NUCLEOTIDE SEQUENCE [LARGE SCALE GENOMIC DNA]</scope>
    <source>
        <strain evidence="3 4">1295743</strain>
    </source>
</reference>
<gene>
    <name evidence="3" type="ORF">J512_3832</name>
</gene>
<keyword evidence="2" id="KW-1133">Transmembrane helix</keyword>
<comment type="caution">
    <text evidence="3">The sequence shown here is derived from an EMBL/GenBank/DDBJ whole genome shotgun (WGS) entry which is preliminary data.</text>
</comment>
<proteinExistence type="predicted"/>
<dbReference type="EMBL" id="JEWH01000077">
    <property type="protein sequence ID" value="EXB03699.1"/>
    <property type="molecule type" value="Genomic_DNA"/>
</dbReference>
<organism evidence="3 4">
    <name type="scientific">Acinetobacter baumannii (strain 1295743)</name>
    <dbReference type="NCBI Taxonomy" id="1310613"/>
    <lineage>
        <taxon>Bacteria</taxon>
        <taxon>Pseudomonadati</taxon>
        <taxon>Pseudomonadota</taxon>
        <taxon>Gammaproteobacteria</taxon>
        <taxon>Moraxellales</taxon>
        <taxon>Moraxellaceae</taxon>
        <taxon>Acinetobacter</taxon>
        <taxon>Acinetobacter calcoaceticus/baumannii complex</taxon>
    </lineage>
</organism>
<evidence type="ECO:0000313" key="3">
    <source>
        <dbReference type="EMBL" id="EXB03699.1"/>
    </source>
</evidence>
<evidence type="ECO:0000256" key="1">
    <source>
        <dbReference type="SAM" id="MobiDB-lite"/>
    </source>
</evidence>
<feature type="compositionally biased region" description="Low complexity" evidence="1">
    <location>
        <begin position="115"/>
        <end position="130"/>
    </location>
</feature>
<keyword evidence="2" id="KW-0472">Membrane</keyword>
<feature type="transmembrane region" description="Helical" evidence="2">
    <location>
        <begin position="89"/>
        <end position="110"/>
    </location>
</feature>
<protein>
    <submittedName>
        <fullName evidence="3">Putative bacteriophage protein</fullName>
    </submittedName>
</protein>
<feature type="region of interest" description="Disordered" evidence="1">
    <location>
        <begin position="115"/>
        <end position="135"/>
    </location>
</feature>
<name>A0A009IGD9_ACIB9</name>
<dbReference type="NCBIfam" id="NF040662">
    <property type="entry name" value="attach_TipJ_rel"/>
    <property type="match status" value="1"/>
</dbReference>
<sequence>MIKIIYKKDALSEEKTIEQAQTIGQWLTSKYDYMPEHVRIFHTTSNMDHAEISFANEVTPKNAYELKQLDFLPGTFIVIENPKGIELGAAAWAAIISLVVGVAVALLMPVPSITQTNQNNNQSSSANNELSNRENKTRVNGRIADNYGAGWNTPDLIAVPYKVYENNVEVEHVVGCIGRGHYKINGAYDGETNIVDIAGASVEVYRPGVDIVSGEPYFSLGTEITTPPLTVQHQTSVNGQVLRPADTQSLEGTNYLLFAYPNEILRASANNTDLTTKFVSNDRVEITNASFTFNGQTYDLNGTYSVLSVADDRMALSNPAAVNPNWLKLRELSNQQTSALSPKLSSIGEKWIGPFILDNIERSRVLCNFVATNGLYTVSAGGNQGAVNVTIEVEVTPVNESGAAIGNPMLKQIILKGSAKSRQTVGATLDMVTFQGRCSVRARRLTPTPAVTTVVDEVKWQALYGAYPLQSTMYEHETVFRARTYATTGALSVKSRKINFDLQRMLPTYKNGAMTTELFPTSSFADALVSMALDDKIGRRTIDEIDLENIYRTYNDVVDYFGTPLAAEFCTTIDDTNLSFEELVTNLCDAVFCTAYRQNNKLKLYFERPTDNSVMLFNFRNIIPDSYKHDLTFGVMDDYDGLIYEYTDPADDSRINIYLPDKGAKNPKEVKSVGVRNKWQAHFNAYRLWNKLRFQRKSITFDAAPESELLVLRDRIAVADYRNGIHQSGEVVQQEGLILTLSHDVDFIAGKSYVIYLQMGDGTVDLIPVTPGSAKNKVILGRLPNGALKLSPDDFVNTIYTVVNDDTKGSLPYLVAKREPADQFSNTITAINYDERYYLNDKDFIDVPVDDSPIYIRYDQLDINLARLYQMQRGDLPTTGEISFVVEAGALVSSSSSYRPETRFVYKFDYKSSPAKREYIVPAASELPAIDTGEFPPDLVVNLTIKGAVVGRGGDGGLPHLAYGDWEKDSDFNFTKTRRDGFQGAPGLLNRHSKLNLIIDGGTLARGGSGGGATPSGIYTGSSYGVQGIPGGAGAPFGRVMTGQPISNDSQDYRLYLESYLLVMKITDAEASVPGKGYRTQNDRYGSPLSGDGGNWGERGTKSTNDGTWNWQYHGTTEGQPGPGGPAIVGVAPLTTQLINGGKILQTL</sequence>
<dbReference type="AlphaFoldDB" id="A0A009IGD9"/>
<dbReference type="Proteomes" id="UP000020595">
    <property type="component" value="Unassembled WGS sequence"/>
</dbReference>
<accession>A0A009IGD9</accession>
<evidence type="ECO:0000313" key="4">
    <source>
        <dbReference type="Proteomes" id="UP000020595"/>
    </source>
</evidence>
<feature type="region of interest" description="Disordered" evidence="1">
    <location>
        <begin position="1075"/>
        <end position="1125"/>
    </location>
</feature>
<dbReference type="RefSeq" id="WP_032021251.1">
    <property type="nucleotide sequence ID" value="NZ_JEWH01000077.1"/>
</dbReference>